<organism evidence="4 5">
    <name type="scientific">Trichinella nelsoni</name>
    <dbReference type="NCBI Taxonomy" id="6336"/>
    <lineage>
        <taxon>Eukaryota</taxon>
        <taxon>Metazoa</taxon>
        <taxon>Ecdysozoa</taxon>
        <taxon>Nematoda</taxon>
        <taxon>Enoplea</taxon>
        <taxon>Dorylaimia</taxon>
        <taxon>Trichinellida</taxon>
        <taxon>Trichinellidae</taxon>
        <taxon>Trichinella</taxon>
    </lineage>
</organism>
<dbReference type="OrthoDB" id="10250441at2759"/>
<gene>
    <name evidence="4" type="primary">PFDN4</name>
    <name evidence="4" type="ORF">T07_1856</name>
</gene>
<dbReference type="InterPro" id="IPR016661">
    <property type="entry name" value="PFDN4"/>
</dbReference>
<evidence type="ECO:0000256" key="2">
    <source>
        <dbReference type="ARBA" id="ARBA00011695"/>
    </source>
</evidence>
<comment type="similarity">
    <text evidence="1">Belongs to the prefoldin subunit beta family.</text>
</comment>
<proteinExistence type="inferred from homology"/>
<evidence type="ECO:0000256" key="1">
    <source>
        <dbReference type="ARBA" id="ARBA00008045"/>
    </source>
</evidence>
<comment type="caution">
    <text evidence="4">The sequence shown here is derived from an EMBL/GenBank/DDBJ whole genome shotgun (WGS) entry which is preliminary data.</text>
</comment>
<dbReference type="Proteomes" id="UP000054630">
    <property type="component" value="Unassembled WGS sequence"/>
</dbReference>
<dbReference type="InterPro" id="IPR009053">
    <property type="entry name" value="Prefoldin"/>
</dbReference>
<dbReference type="GO" id="GO:0006457">
    <property type="term" value="P:protein folding"/>
    <property type="evidence" value="ECO:0007669"/>
    <property type="project" value="InterPro"/>
</dbReference>
<dbReference type="GO" id="GO:0051082">
    <property type="term" value="F:unfolded protein binding"/>
    <property type="evidence" value="ECO:0007669"/>
    <property type="project" value="InterPro"/>
</dbReference>
<comment type="subunit">
    <text evidence="2">Heterohexamer of two PFD-alpha type and four PFD-beta type subunits.</text>
</comment>
<dbReference type="InterPro" id="IPR002777">
    <property type="entry name" value="PFD_beta-like"/>
</dbReference>
<dbReference type="SUPFAM" id="SSF46579">
    <property type="entry name" value="Prefoldin"/>
    <property type="match status" value="1"/>
</dbReference>
<evidence type="ECO:0000313" key="4">
    <source>
        <dbReference type="EMBL" id="KRX16879.1"/>
    </source>
</evidence>
<name>A0A0V0RR40_9BILA</name>
<keyword evidence="5" id="KW-1185">Reference proteome</keyword>
<evidence type="ECO:0000256" key="3">
    <source>
        <dbReference type="ARBA" id="ARBA00023186"/>
    </source>
</evidence>
<dbReference type="EMBL" id="JYDL01000098">
    <property type="protein sequence ID" value="KRX16879.1"/>
    <property type="molecule type" value="Genomic_DNA"/>
</dbReference>
<dbReference type="GO" id="GO:0005737">
    <property type="term" value="C:cytoplasm"/>
    <property type="evidence" value="ECO:0007669"/>
    <property type="project" value="TreeGrafter"/>
</dbReference>
<dbReference type="PANTHER" id="PTHR21100:SF9">
    <property type="entry name" value="PREFOLDIN SUBUNIT 4"/>
    <property type="match status" value="1"/>
</dbReference>
<sequence length="126" mass="14496">MSGRPITCNVMDSDQKKIAEFSVLNARLERNEENLRRREALLLCLKDAADEILLLDENDSIPMMFGDCFIHLNQGNASSELEFRYKALKEETDLVAEMIGEMREKANELKVYLYSKFGDAISLDRE</sequence>
<keyword evidence="3" id="KW-0143">Chaperone</keyword>
<dbReference type="PANTHER" id="PTHR21100">
    <property type="entry name" value="PREFOLDIN SUBUNIT 4"/>
    <property type="match status" value="1"/>
</dbReference>
<evidence type="ECO:0000313" key="5">
    <source>
        <dbReference type="Proteomes" id="UP000054630"/>
    </source>
</evidence>
<reference evidence="4 5" key="1">
    <citation type="submission" date="2015-01" db="EMBL/GenBank/DDBJ databases">
        <title>Evolution of Trichinella species and genotypes.</title>
        <authorList>
            <person name="Korhonen P.K."/>
            <person name="Edoardo P."/>
            <person name="Giuseppe L.R."/>
            <person name="Gasser R.B."/>
        </authorList>
    </citation>
    <scope>NUCLEOTIDE SEQUENCE [LARGE SCALE GENOMIC DNA]</scope>
    <source>
        <strain evidence="4">ISS37</strain>
    </source>
</reference>
<protein>
    <submittedName>
        <fullName evidence="4">Prefoldin subunit 4</fullName>
    </submittedName>
</protein>
<dbReference type="AlphaFoldDB" id="A0A0V0RR40"/>
<accession>A0A0V0RR40</accession>
<dbReference type="Gene3D" id="1.10.287.370">
    <property type="match status" value="1"/>
</dbReference>
<dbReference type="Pfam" id="PF01920">
    <property type="entry name" value="Prefoldin_2"/>
    <property type="match status" value="1"/>
</dbReference>
<dbReference type="STRING" id="6336.A0A0V0RR40"/>
<dbReference type="GO" id="GO:0016272">
    <property type="term" value="C:prefoldin complex"/>
    <property type="evidence" value="ECO:0007669"/>
    <property type="project" value="InterPro"/>
</dbReference>